<reference evidence="1" key="1">
    <citation type="journal article" date="2015" name="Nature">
        <title>Complex archaea that bridge the gap between prokaryotes and eukaryotes.</title>
        <authorList>
            <person name="Spang A."/>
            <person name="Saw J.H."/>
            <person name="Jorgensen S.L."/>
            <person name="Zaremba-Niedzwiedzka K."/>
            <person name="Martijn J."/>
            <person name="Lind A.E."/>
            <person name="van Eijk R."/>
            <person name="Schleper C."/>
            <person name="Guy L."/>
            <person name="Ettema T.J."/>
        </authorList>
    </citation>
    <scope>NUCLEOTIDE SEQUENCE</scope>
</reference>
<protein>
    <submittedName>
        <fullName evidence="1">Uncharacterized protein</fullName>
    </submittedName>
</protein>
<name>A0A0F9ANK5_9ZZZZ</name>
<dbReference type="EMBL" id="LAZR01056620">
    <property type="protein sequence ID" value="KKK73801.1"/>
    <property type="molecule type" value="Genomic_DNA"/>
</dbReference>
<organism evidence="1">
    <name type="scientific">marine sediment metagenome</name>
    <dbReference type="NCBI Taxonomy" id="412755"/>
    <lineage>
        <taxon>unclassified sequences</taxon>
        <taxon>metagenomes</taxon>
        <taxon>ecological metagenomes</taxon>
    </lineage>
</organism>
<evidence type="ECO:0000313" key="1">
    <source>
        <dbReference type="EMBL" id="KKK73801.1"/>
    </source>
</evidence>
<proteinExistence type="predicted"/>
<sequence>MKNKIITIMIALLLVGTVIGAVVINNKTVKIDSARQTKATELGINIYDTIDEQQGDLFRRCLISNSSFNLPCSGFMEQNKLDKWEEERVWGDEGILQVQINRDNVQEIVKVGEGITTLSK</sequence>
<dbReference type="AlphaFoldDB" id="A0A0F9ANK5"/>
<gene>
    <name evidence="1" type="ORF">LCGC14_2890160</name>
</gene>
<accession>A0A0F9ANK5</accession>
<comment type="caution">
    <text evidence="1">The sequence shown here is derived from an EMBL/GenBank/DDBJ whole genome shotgun (WGS) entry which is preliminary data.</text>
</comment>